<dbReference type="SUPFAM" id="SSF55785">
    <property type="entry name" value="PYP-like sensor domain (PAS domain)"/>
    <property type="match status" value="1"/>
</dbReference>
<dbReference type="InterPro" id="IPR035965">
    <property type="entry name" value="PAS-like_dom_sf"/>
</dbReference>
<dbReference type="SUPFAM" id="SSF55781">
    <property type="entry name" value="GAF domain-like"/>
    <property type="match status" value="1"/>
</dbReference>
<comment type="caution">
    <text evidence="5">The sequence shown here is derived from an EMBL/GenBank/DDBJ whole genome shotgun (WGS) entry which is preliminary data.</text>
</comment>
<evidence type="ECO:0000256" key="1">
    <source>
        <dbReference type="ARBA" id="ARBA00001946"/>
    </source>
</evidence>
<dbReference type="InterPro" id="IPR003018">
    <property type="entry name" value="GAF"/>
</dbReference>
<evidence type="ECO:0000259" key="2">
    <source>
        <dbReference type="PROSITE" id="PS50112"/>
    </source>
</evidence>
<reference evidence="5 6" key="1">
    <citation type="submission" date="2019-07" db="EMBL/GenBank/DDBJ databases">
        <title>The pathways for chlorine oxyanion respiration interact through the shared metabolite chlorate.</title>
        <authorList>
            <person name="Barnum T.P."/>
            <person name="Cheng Y."/>
            <person name="Hill K.A."/>
            <person name="Lucas L.N."/>
            <person name="Carlson H.K."/>
            <person name="Coates J.D."/>
        </authorList>
    </citation>
    <scope>NUCLEOTIDE SEQUENCE [LARGE SCALE GENOMIC DNA]</scope>
    <source>
        <strain evidence="5">BK-3</strain>
    </source>
</reference>
<evidence type="ECO:0000313" key="6">
    <source>
        <dbReference type="Proteomes" id="UP000317355"/>
    </source>
</evidence>
<dbReference type="PANTHER" id="PTHR44757">
    <property type="entry name" value="DIGUANYLATE CYCLASE DGCP"/>
    <property type="match status" value="1"/>
</dbReference>
<dbReference type="InterPro" id="IPR029787">
    <property type="entry name" value="Nucleotide_cyclase"/>
</dbReference>
<dbReference type="EMBL" id="VMRY01000003">
    <property type="protein sequence ID" value="TVT59825.1"/>
    <property type="molecule type" value="Genomic_DNA"/>
</dbReference>
<dbReference type="Gene3D" id="3.30.450.40">
    <property type="match status" value="1"/>
</dbReference>
<name>A0A558DFL2_9GAMM</name>
<feature type="domain" description="PAS" evidence="2">
    <location>
        <begin position="45"/>
        <end position="91"/>
    </location>
</feature>
<dbReference type="InterPro" id="IPR043128">
    <property type="entry name" value="Rev_trsase/Diguanyl_cyclase"/>
</dbReference>
<accession>A0A558DFL2</accession>
<dbReference type="CDD" id="cd01949">
    <property type="entry name" value="GGDEF"/>
    <property type="match status" value="1"/>
</dbReference>
<dbReference type="PROSITE" id="PS50887">
    <property type="entry name" value="GGDEF"/>
    <property type="match status" value="1"/>
</dbReference>
<dbReference type="NCBIfam" id="TIGR00229">
    <property type="entry name" value="sensory_box"/>
    <property type="match status" value="1"/>
</dbReference>
<feature type="domain" description="GGDEF" evidence="4">
    <location>
        <begin position="375"/>
        <end position="513"/>
    </location>
</feature>
<gene>
    <name evidence="5" type="ORF">FHK82_02260</name>
</gene>
<dbReference type="Proteomes" id="UP000317355">
    <property type="component" value="Unassembled WGS sequence"/>
</dbReference>
<evidence type="ECO:0000259" key="4">
    <source>
        <dbReference type="PROSITE" id="PS50887"/>
    </source>
</evidence>
<dbReference type="Pfam" id="PF08448">
    <property type="entry name" value="PAS_4"/>
    <property type="match status" value="1"/>
</dbReference>
<feature type="domain" description="EAL" evidence="3">
    <location>
        <begin position="522"/>
        <end position="777"/>
    </location>
</feature>
<dbReference type="Pfam" id="PF13185">
    <property type="entry name" value="GAF_2"/>
    <property type="match status" value="1"/>
</dbReference>
<dbReference type="InterPro" id="IPR035919">
    <property type="entry name" value="EAL_sf"/>
</dbReference>
<organism evidence="5 6">
    <name type="scientific">Sedimenticola thiotaurini</name>
    <dbReference type="NCBI Taxonomy" id="1543721"/>
    <lineage>
        <taxon>Bacteria</taxon>
        <taxon>Pseudomonadati</taxon>
        <taxon>Pseudomonadota</taxon>
        <taxon>Gammaproteobacteria</taxon>
        <taxon>Chromatiales</taxon>
        <taxon>Sedimenticolaceae</taxon>
        <taxon>Sedimenticola</taxon>
    </lineage>
</organism>
<dbReference type="InterPro" id="IPR029016">
    <property type="entry name" value="GAF-like_dom_sf"/>
</dbReference>
<dbReference type="Gene3D" id="3.30.70.270">
    <property type="match status" value="1"/>
</dbReference>
<sequence length="777" mass="87991">MSRRKYVQEGRVVSRRDKQVFIDDCYVGTTEIVPNKQWQEFDSHRAVYLENILNAPTTMAIIAMDLDFAISYYNQSAQRLFHFQSSDVDGRRLGEIPALGLSDANRFKELVATVKSSGECYYSLERVVLGSYRLIEAVVSGIYDHQQQLMGFILNAQDVTSRRLQQERSTRKAAEEQCLGVLLRLSLDNMDVETFLQQSLESLLKSIPWLNVLPKGAIFLTEQHEQKKTLRMAAKYQLNKAVEASCNQIAFGYCVCGRVALQKELLFIADTHDNRHEVQYSGMEPHGHYSVPLLLSNDLLGVLTLYLPPGHGEKESDKAFLRRIADVLSIGISKRQTESALEYEAQYDGLTTLPNRNQIILHIDRALARARRHGHIGAVMFIDLDHFKNINDSLGHNIGDEVLRQVSRRLVDTLRKEDMVARLGGDEFVVLLSEEGFNPRTVAQQAQLVAEKIRDAVSQTYVVSSYLLNVTPSIGIALFPENNETTTEVLQQADTAMYRAKAEGRNCTRFFLPVMQMLANERLTVEQDLRWALDEGKYQLYYQPQVDSVGSIVGAEVLLRCPGRDGNFNRIDLCIDVAESTGLILPIGEWILREACQKLKYWSDNGIAKSLQHLCINISPKQFLQRDFVSLVQRVINETNVDAQRIVLEITESSLIDAKMDAIETMKALKELGIRVAMDDFGTGYSSLSYITQLPLDILKIDRSFVSGISHDHKNAAVVEALMAMARQLDLYLIAEGVETSEDLEFLVQKGCKYFQGFHFSRPQSVNEFTAYMERHS</sequence>
<dbReference type="NCBIfam" id="TIGR00254">
    <property type="entry name" value="GGDEF"/>
    <property type="match status" value="1"/>
</dbReference>
<dbReference type="SUPFAM" id="SSF141868">
    <property type="entry name" value="EAL domain-like"/>
    <property type="match status" value="1"/>
</dbReference>
<dbReference type="InterPro" id="IPR000160">
    <property type="entry name" value="GGDEF_dom"/>
</dbReference>
<dbReference type="Gene3D" id="3.30.450.20">
    <property type="entry name" value="PAS domain"/>
    <property type="match status" value="1"/>
</dbReference>
<dbReference type="SMART" id="SM00267">
    <property type="entry name" value="GGDEF"/>
    <property type="match status" value="1"/>
</dbReference>
<dbReference type="Gene3D" id="3.20.20.450">
    <property type="entry name" value="EAL domain"/>
    <property type="match status" value="1"/>
</dbReference>
<protein>
    <submittedName>
        <fullName evidence="5">EAL domain-containing protein</fullName>
    </submittedName>
</protein>
<dbReference type="SMART" id="SM00052">
    <property type="entry name" value="EAL"/>
    <property type="match status" value="1"/>
</dbReference>
<dbReference type="InterPro" id="IPR013656">
    <property type="entry name" value="PAS_4"/>
</dbReference>
<dbReference type="CDD" id="cd00130">
    <property type="entry name" value="PAS"/>
    <property type="match status" value="1"/>
</dbReference>
<dbReference type="PROSITE" id="PS50112">
    <property type="entry name" value="PAS"/>
    <property type="match status" value="1"/>
</dbReference>
<dbReference type="Pfam" id="PF00563">
    <property type="entry name" value="EAL"/>
    <property type="match status" value="1"/>
</dbReference>
<evidence type="ECO:0000313" key="5">
    <source>
        <dbReference type="EMBL" id="TVT59825.1"/>
    </source>
</evidence>
<dbReference type="AlphaFoldDB" id="A0A558DFL2"/>
<proteinExistence type="predicted"/>
<dbReference type="InterPro" id="IPR001633">
    <property type="entry name" value="EAL_dom"/>
</dbReference>
<evidence type="ECO:0000259" key="3">
    <source>
        <dbReference type="PROSITE" id="PS50883"/>
    </source>
</evidence>
<dbReference type="FunFam" id="3.30.70.270:FF:000001">
    <property type="entry name" value="Diguanylate cyclase domain protein"/>
    <property type="match status" value="1"/>
</dbReference>
<dbReference type="SUPFAM" id="SSF55073">
    <property type="entry name" value="Nucleotide cyclase"/>
    <property type="match status" value="1"/>
</dbReference>
<dbReference type="PROSITE" id="PS50883">
    <property type="entry name" value="EAL"/>
    <property type="match status" value="1"/>
</dbReference>
<dbReference type="PANTHER" id="PTHR44757:SF2">
    <property type="entry name" value="BIOFILM ARCHITECTURE MAINTENANCE PROTEIN MBAA"/>
    <property type="match status" value="1"/>
</dbReference>
<comment type="cofactor">
    <cofactor evidence="1">
        <name>Mg(2+)</name>
        <dbReference type="ChEBI" id="CHEBI:18420"/>
    </cofactor>
</comment>
<dbReference type="Pfam" id="PF00990">
    <property type="entry name" value="GGDEF"/>
    <property type="match status" value="1"/>
</dbReference>
<dbReference type="GO" id="GO:0003824">
    <property type="term" value="F:catalytic activity"/>
    <property type="evidence" value="ECO:0007669"/>
    <property type="project" value="UniProtKB-ARBA"/>
</dbReference>
<dbReference type="InterPro" id="IPR052155">
    <property type="entry name" value="Biofilm_reg_signaling"/>
</dbReference>
<dbReference type="CDD" id="cd01948">
    <property type="entry name" value="EAL"/>
    <property type="match status" value="1"/>
</dbReference>
<dbReference type="InterPro" id="IPR000014">
    <property type="entry name" value="PAS"/>
</dbReference>